<dbReference type="Proteomes" id="UP000051952">
    <property type="component" value="Unassembled WGS sequence"/>
</dbReference>
<evidence type="ECO:0000256" key="7">
    <source>
        <dbReference type="ARBA" id="ARBA00046511"/>
    </source>
</evidence>
<organism evidence="9 10">
    <name type="scientific">Bodo saltans</name>
    <name type="common">Flagellated protozoan</name>
    <dbReference type="NCBI Taxonomy" id="75058"/>
    <lineage>
        <taxon>Eukaryota</taxon>
        <taxon>Discoba</taxon>
        <taxon>Euglenozoa</taxon>
        <taxon>Kinetoplastea</taxon>
        <taxon>Metakinetoplastina</taxon>
        <taxon>Eubodonida</taxon>
        <taxon>Bodonidae</taxon>
        <taxon>Bodo</taxon>
    </lineage>
</organism>
<keyword evidence="10" id="KW-1185">Reference proteome</keyword>
<feature type="region of interest" description="Disordered" evidence="8">
    <location>
        <begin position="1"/>
        <end position="23"/>
    </location>
</feature>
<dbReference type="OrthoDB" id="270189at2759"/>
<evidence type="ECO:0000313" key="10">
    <source>
        <dbReference type="Proteomes" id="UP000051952"/>
    </source>
</evidence>
<dbReference type="InterPro" id="IPR029063">
    <property type="entry name" value="SAM-dependent_MTases_sf"/>
</dbReference>
<accession>A0A0S4JS06</accession>
<dbReference type="GO" id="GO:0004483">
    <property type="term" value="F:methyltransferase cap1 activity"/>
    <property type="evidence" value="ECO:0007669"/>
    <property type="project" value="UniProtKB-EC"/>
</dbReference>
<dbReference type="SUPFAM" id="SSF53335">
    <property type="entry name" value="S-adenosyl-L-methionine-dependent methyltransferases"/>
    <property type="match status" value="1"/>
</dbReference>
<comment type="function">
    <text evidence="6">Displays methyltransferase, positive regulation of the poly(A) polymerase and transcription elongation activities. Involved in the modification of both mRNA ends and in intermediate and late gene positive transcription elongation. At the mRNAs 5' end, methylates the ribose 2' OH group of the first transcribed nucleotide, thereby producing a 2'-O-methylpurine cap. At the 3' end, functions as a processivity factor which stimulates the activity of the viral poly(A) polymerase OPG063 that creates mRNA's poly(A) tail. In the presence of OPG102, OPG063 does not dissociate from the RNA allowing tail elongation to around 250 adenylates.</text>
</comment>
<gene>
    <name evidence="9" type="ORF">BSAL_02905</name>
</gene>
<dbReference type="GO" id="GO:0006370">
    <property type="term" value="P:7-methylguanosine mRNA capping"/>
    <property type="evidence" value="ECO:0007669"/>
    <property type="project" value="InterPro"/>
</dbReference>
<dbReference type="Gene3D" id="3.40.50.150">
    <property type="entry name" value="Vaccinia Virus protein VP39"/>
    <property type="match status" value="2"/>
</dbReference>
<dbReference type="InterPro" id="IPR000176">
    <property type="entry name" value="mRNA_MeTrfase-like"/>
</dbReference>
<keyword evidence="4" id="KW-0251">Elongation factor</keyword>
<dbReference type="CDD" id="cd20760">
    <property type="entry name" value="capping_2-OMTase_Mimiviridae"/>
    <property type="match status" value="1"/>
</dbReference>
<dbReference type="VEuPathDB" id="TriTrypDB:BSAL_02905"/>
<dbReference type="PROSITE" id="PS51612">
    <property type="entry name" value="SAM_MT_2O_PK"/>
    <property type="match status" value="1"/>
</dbReference>
<dbReference type="EC" id="2.1.1.57" evidence="2"/>
<comment type="subcellular location">
    <subcellularLocation>
        <location evidence="1">Virion</location>
    </subcellularLocation>
</comment>
<proteinExistence type="predicted"/>
<evidence type="ECO:0000256" key="2">
    <source>
        <dbReference type="ARBA" id="ARBA00011923"/>
    </source>
</evidence>
<reference evidence="10" key="1">
    <citation type="submission" date="2015-09" db="EMBL/GenBank/DDBJ databases">
        <authorList>
            <consortium name="Pathogen Informatics"/>
        </authorList>
    </citation>
    <scope>NUCLEOTIDE SEQUENCE [LARGE SCALE GENOMIC DNA]</scope>
    <source>
        <strain evidence="10">Lake Konstanz</strain>
    </source>
</reference>
<keyword evidence="5" id="KW-0648">Protein biosynthesis</keyword>
<evidence type="ECO:0000256" key="4">
    <source>
        <dbReference type="ARBA" id="ARBA00022768"/>
    </source>
</evidence>
<protein>
    <recommendedName>
        <fullName evidence="3">Cap-specific mRNA (nucleoside-2'-O-)-methyltransferase</fullName>
        <ecNumber evidence="2">2.1.1.57</ecNumber>
    </recommendedName>
</protein>
<name>A0A0S4JS06_BODSA</name>
<evidence type="ECO:0000256" key="8">
    <source>
        <dbReference type="SAM" id="MobiDB-lite"/>
    </source>
</evidence>
<evidence type="ECO:0000313" key="9">
    <source>
        <dbReference type="EMBL" id="CUG92986.1"/>
    </source>
</evidence>
<dbReference type="AlphaFoldDB" id="A0A0S4JS06"/>
<dbReference type="GO" id="GO:0003746">
    <property type="term" value="F:translation elongation factor activity"/>
    <property type="evidence" value="ECO:0007669"/>
    <property type="project" value="UniProtKB-KW"/>
</dbReference>
<sequence>MAGTVPSKRPRDETSYFGSSDSARHSSSLLYRWDGAQVPIDMKEATFPKETYRSRGRDVKTAVHWGQRKLLISEMQLLTYFCEAGEGYWIVYVGSAPGSHLLFLNKLYDNIHEWELVDPGAWDNRLLQDVKHNSNTRFGLRNEFFDNNAAYELAARRLHRAGTPALSAVYKWNVDSALGERHATQAEKKITDGTDAEAARTEEIPISYEEPVVLPIGLDLLFRVSSERVKMLFVSDVRSGSEASVPGAFERHVFENTRAQEAWVDIVNPTFAMLKFRLPYTSITKYDHELKKNVTVSSGLPSSSTHPDGTMLLPVWTRPTSTECRLVVPQYCKKREYDHQEFEDAMFFFNAFLRERVHFPHSVQGHTWVTHQYDGASEVRLLSTFVKRRNPQFTEDQIAERVKELADDITDTIGGSFEKAIANRDAIHIGKGNRGGWIDETKRRLQIADDRRSMQVWKRNLIPNADFDADDESAVLTCCHHLHPTKIDLLS</sequence>
<evidence type="ECO:0000256" key="1">
    <source>
        <dbReference type="ARBA" id="ARBA00004328"/>
    </source>
</evidence>
<evidence type="ECO:0000256" key="3">
    <source>
        <dbReference type="ARBA" id="ARBA00015701"/>
    </source>
</evidence>
<evidence type="ECO:0000256" key="5">
    <source>
        <dbReference type="ARBA" id="ARBA00022917"/>
    </source>
</evidence>
<dbReference type="InterPro" id="IPR025804">
    <property type="entry name" value="Pox/kineto_cap_MeTfrase"/>
</dbReference>
<comment type="subunit">
    <text evidence="7">Interacts with poly(A) polymerase catalytic subunit OPG063. Interacts with OPG109 and OPG123; these interactions might help linking transcription to capping and polyadenylation.</text>
</comment>
<dbReference type="Pfam" id="PF01358">
    <property type="entry name" value="PARP_regulatory"/>
    <property type="match status" value="1"/>
</dbReference>
<evidence type="ECO:0000256" key="6">
    <source>
        <dbReference type="ARBA" id="ARBA00034661"/>
    </source>
</evidence>
<dbReference type="EMBL" id="CYKH01002103">
    <property type="protein sequence ID" value="CUG92986.1"/>
    <property type="molecule type" value="Genomic_DNA"/>
</dbReference>